<evidence type="ECO:0000256" key="6">
    <source>
        <dbReference type="ARBA" id="ARBA00022723"/>
    </source>
</evidence>
<evidence type="ECO:0008006" key="14">
    <source>
        <dbReference type="Google" id="ProtNLM"/>
    </source>
</evidence>
<reference evidence="12" key="1">
    <citation type="submission" date="2023-03" db="EMBL/GenBank/DDBJ databases">
        <title>Massive genome expansion in bonnet fungi (Mycena s.s.) driven by repeated elements and novel gene families across ecological guilds.</title>
        <authorList>
            <consortium name="Lawrence Berkeley National Laboratory"/>
            <person name="Harder C.B."/>
            <person name="Miyauchi S."/>
            <person name="Viragh M."/>
            <person name="Kuo A."/>
            <person name="Thoen E."/>
            <person name="Andreopoulos B."/>
            <person name="Lu D."/>
            <person name="Skrede I."/>
            <person name="Drula E."/>
            <person name="Henrissat B."/>
            <person name="Morin E."/>
            <person name="Kohler A."/>
            <person name="Barry K."/>
            <person name="LaButti K."/>
            <person name="Morin E."/>
            <person name="Salamov A."/>
            <person name="Lipzen A."/>
            <person name="Mereny Z."/>
            <person name="Hegedus B."/>
            <person name="Baldrian P."/>
            <person name="Stursova M."/>
            <person name="Weitz H."/>
            <person name="Taylor A."/>
            <person name="Grigoriev I.V."/>
            <person name="Nagy L.G."/>
            <person name="Martin F."/>
            <person name="Kauserud H."/>
        </authorList>
    </citation>
    <scope>NUCLEOTIDE SEQUENCE</scope>
    <source>
        <strain evidence="12">CBHHK067</strain>
    </source>
</reference>
<evidence type="ECO:0000256" key="10">
    <source>
        <dbReference type="ARBA" id="ARBA00023033"/>
    </source>
</evidence>
<keyword evidence="8" id="KW-0560">Oxidoreductase</keyword>
<evidence type="ECO:0000313" key="13">
    <source>
        <dbReference type="Proteomes" id="UP001221757"/>
    </source>
</evidence>
<comment type="subcellular location">
    <subcellularLocation>
        <location evidence="2">Membrane</location>
        <topology evidence="2">Single-pass membrane protein</topology>
    </subcellularLocation>
</comment>
<keyword evidence="11" id="KW-0472">Membrane</keyword>
<comment type="caution">
    <text evidence="12">The sequence shown here is derived from an EMBL/GenBank/DDBJ whole genome shotgun (WGS) entry which is preliminary data.</text>
</comment>
<keyword evidence="5" id="KW-0812">Transmembrane</keyword>
<comment type="similarity">
    <text evidence="3">Belongs to the cytochrome P450 family.</text>
</comment>
<evidence type="ECO:0000256" key="9">
    <source>
        <dbReference type="ARBA" id="ARBA00023004"/>
    </source>
</evidence>
<dbReference type="GO" id="GO:0016020">
    <property type="term" value="C:membrane"/>
    <property type="evidence" value="ECO:0007669"/>
    <property type="project" value="UniProtKB-SubCell"/>
</dbReference>
<accession>A0AAD7DTS3</accession>
<evidence type="ECO:0000256" key="3">
    <source>
        <dbReference type="ARBA" id="ARBA00010617"/>
    </source>
</evidence>
<dbReference type="GO" id="GO:0004497">
    <property type="term" value="F:monooxygenase activity"/>
    <property type="evidence" value="ECO:0007669"/>
    <property type="project" value="UniProtKB-KW"/>
</dbReference>
<keyword evidence="9" id="KW-0408">Iron</keyword>
<evidence type="ECO:0000313" key="12">
    <source>
        <dbReference type="EMBL" id="KAJ7699218.1"/>
    </source>
</evidence>
<name>A0AAD7DTS3_MYCRO</name>
<sequence>MVMDLVGWDFIGLMKYGVVSPLPVDSPGLCWTNTGDEWRIHRRLFNQAFHAKASDKYEPQELEVARGLLKCLLETPDAFSEHFRQCVRSVRVFNGSGVESQDGGRADNIRGPISRVIQHQNIFPILKHLPNWFPGAGFKRQAAEWRKFPRALLEMPFAETKRQILRYSHFLYQMCQTGEQQASGISRPSFTSSSFALKKSTGVYYTETQVMQMAVVCQYSLEFILAELPELPELGPRHRQKLKTEFLYRLYF</sequence>
<dbReference type="EMBL" id="JARKIE010000023">
    <property type="protein sequence ID" value="KAJ7699218.1"/>
    <property type="molecule type" value="Genomic_DNA"/>
</dbReference>
<dbReference type="GO" id="GO:0005506">
    <property type="term" value="F:iron ion binding"/>
    <property type="evidence" value="ECO:0007669"/>
    <property type="project" value="InterPro"/>
</dbReference>
<comment type="cofactor">
    <cofactor evidence="1">
        <name>heme</name>
        <dbReference type="ChEBI" id="CHEBI:30413"/>
    </cofactor>
</comment>
<evidence type="ECO:0000256" key="4">
    <source>
        <dbReference type="ARBA" id="ARBA00022617"/>
    </source>
</evidence>
<proteinExistence type="inferred from homology"/>
<keyword evidence="6" id="KW-0479">Metal-binding</keyword>
<evidence type="ECO:0000256" key="5">
    <source>
        <dbReference type="ARBA" id="ARBA00022692"/>
    </source>
</evidence>
<dbReference type="GO" id="GO:0020037">
    <property type="term" value="F:heme binding"/>
    <property type="evidence" value="ECO:0007669"/>
    <property type="project" value="InterPro"/>
</dbReference>
<dbReference type="InterPro" id="IPR050364">
    <property type="entry name" value="Cytochrome_P450_fung"/>
</dbReference>
<keyword evidence="10" id="KW-0503">Monooxygenase</keyword>
<gene>
    <name evidence="12" type="ORF">B0H17DRAFT_1129295</name>
</gene>
<evidence type="ECO:0000256" key="7">
    <source>
        <dbReference type="ARBA" id="ARBA00022989"/>
    </source>
</evidence>
<evidence type="ECO:0000256" key="11">
    <source>
        <dbReference type="ARBA" id="ARBA00023136"/>
    </source>
</evidence>
<keyword evidence="4" id="KW-0349">Heme</keyword>
<protein>
    <recommendedName>
        <fullName evidence="14">Cytochrome P450</fullName>
    </recommendedName>
</protein>
<keyword evidence="7" id="KW-1133">Transmembrane helix</keyword>
<dbReference type="Proteomes" id="UP001221757">
    <property type="component" value="Unassembled WGS sequence"/>
</dbReference>
<evidence type="ECO:0000256" key="8">
    <source>
        <dbReference type="ARBA" id="ARBA00023002"/>
    </source>
</evidence>
<organism evidence="12 13">
    <name type="scientific">Mycena rosella</name>
    <name type="common">Pink bonnet</name>
    <name type="synonym">Agaricus rosellus</name>
    <dbReference type="NCBI Taxonomy" id="1033263"/>
    <lineage>
        <taxon>Eukaryota</taxon>
        <taxon>Fungi</taxon>
        <taxon>Dikarya</taxon>
        <taxon>Basidiomycota</taxon>
        <taxon>Agaricomycotina</taxon>
        <taxon>Agaricomycetes</taxon>
        <taxon>Agaricomycetidae</taxon>
        <taxon>Agaricales</taxon>
        <taxon>Marasmiineae</taxon>
        <taxon>Mycenaceae</taxon>
        <taxon>Mycena</taxon>
    </lineage>
</organism>
<dbReference type="SUPFAM" id="SSF48264">
    <property type="entry name" value="Cytochrome P450"/>
    <property type="match status" value="1"/>
</dbReference>
<dbReference type="Gene3D" id="1.10.630.10">
    <property type="entry name" value="Cytochrome P450"/>
    <property type="match status" value="1"/>
</dbReference>
<dbReference type="PANTHER" id="PTHR46300">
    <property type="entry name" value="P450, PUTATIVE (EUROFUNG)-RELATED-RELATED"/>
    <property type="match status" value="1"/>
</dbReference>
<evidence type="ECO:0000256" key="2">
    <source>
        <dbReference type="ARBA" id="ARBA00004167"/>
    </source>
</evidence>
<keyword evidence="13" id="KW-1185">Reference proteome</keyword>
<dbReference type="GO" id="GO:0016705">
    <property type="term" value="F:oxidoreductase activity, acting on paired donors, with incorporation or reduction of molecular oxygen"/>
    <property type="evidence" value="ECO:0007669"/>
    <property type="project" value="InterPro"/>
</dbReference>
<dbReference type="PANTHER" id="PTHR46300:SF2">
    <property type="entry name" value="CYTOCHROME P450 MONOOXYGENASE ALNH-RELATED"/>
    <property type="match status" value="1"/>
</dbReference>
<dbReference type="AlphaFoldDB" id="A0AAD7DTS3"/>
<dbReference type="InterPro" id="IPR036396">
    <property type="entry name" value="Cyt_P450_sf"/>
</dbReference>
<evidence type="ECO:0000256" key="1">
    <source>
        <dbReference type="ARBA" id="ARBA00001971"/>
    </source>
</evidence>